<dbReference type="PANTHER" id="PTHR42892:SF1">
    <property type="entry name" value="GLUCOSAMINE-6-PHOSPHATE ISOMERASE"/>
    <property type="match status" value="1"/>
</dbReference>
<dbReference type="AlphaFoldDB" id="A0AAW6U1W0"/>
<evidence type="ECO:0008006" key="3">
    <source>
        <dbReference type="Google" id="ProtNLM"/>
    </source>
</evidence>
<dbReference type="InterPro" id="IPR052960">
    <property type="entry name" value="GlcN6P_deaminase-like"/>
</dbReference>
<dbReference type="Gene3D" id="3.40.50.1360">
    <property type="match status" value="1"/>
</dbReference>
<dbReference type="PROSITE" id="PS01161">
    <property type="entry name" value="GLC_GALNAC_ISOMERASE"/>
    <property type="match status" value="1"/>
</dbReference>
<dbReference type="Proteomes" id="UP001431776">
    <property type="component" value="Unassembled WGS sequence"/>
</dbReference>
<dbReference type="InterPro" id="IPR024078">
    <property type="entry name" value="LmbE-like_dom_sf"/>
</dbReference>
<proteinExistence type="predicted"/>
<dbReference type="RefSeq" id="WP_349244611.1">
    <property type="nucleotide sequence ID" value="NZ_JASCXX010000009.1"/>
</dbReference>
<name>A0AAW6U1W0_9BACT</name>
<reference evidence="1" key="1">
    <citation type="submission" date="2023-05" db="EMBL/GenBank/DDBJ databases">
        <title>Anaerotaeda fermentans gen. nov., sp. nov., a novel anaerobic planctomycete of the new family within the order Sedimentisphaerales isolated from Taman Peninsula, Russia.</title>
        <authorList>
            <person name="Khomyakova M.A."/>
            <person name="Merkel A.Y."/>
            <person name="Slobodkin A.I."/>
        </authorList>
    </citation>
    <scope>NUCLEOTIDE SEQUENCE</scope>
    <source>
        <strain evidence="1">M17dextr</strain>
    </source>
</reference>
<dbReference type="SUPFAM" id="SSF100950">
    <property type="entry name" value="NagB/RpiA/CoA transferase-like"/>
    <property type="match status" value="1"/>
</dbReference>
<dbReference type="Gene3D" id="3.40.50.10320">
    <property type="entry name" value="LmbE-like"/>
    <property type="match status" value="1"/>
</dbReference>
<sequence length="784" mass="89276">MQENTSVMLTPVEAAAVRASSFDILYHPTEKIPTIVVENFPSLGKLAAMRFIEWVQNHPGGVISLPTGKTPEHFIRWVQRLLADWDKPETRKILDGAGIDPGTKPDMASLHFVQIDDFYPLDSAQHNSFYHYVKKFYIEGFGLDPAKALLIDSTAIGLRPGERLTDVWPDKHVDLTLRYRLAQTNLERRQKTLLEDVDQWCMEYERRIRTLGGIGFFLGGIGPDGHIGFNIKGSDHNSTTRLCPTNYETQAAAATDLGGIEISRQCLVITIGLRTITRNPDCTAIIIAAGQAKAALAAEAIQAPNHINIPASCLQQLPNARFYVTQGAAAGLTERRIVSLGQSKTVSDDDVEKILMELAVQCNKRLVDLTDDDARTHPLAAMVLQRRSETLRELTQAVHDRLIGKIETGVSIYKEKCFLHTEPHHDDIMLGYFAQVVRHFRRVTNRHHFMTLTSGFTAVTNEFMRAQIANLRRFIEAGTFAELIAQGYFAQNNMIDRNRDVWQYLDGVAGRDDHEKAEGNARRMLRNLIELFDGDFLNDIDRYTREIEEYFATTYPGKKDPEPIQKLKGMCREWEAECLWGYYGWQCEDVRHLRLGFYTGDIFTKDPSMDHDVPPIVAELERIDPDVITVAFDPEASGPDTHYKVMQALAEAIRIYLKKHAKPDLKIWGYRNVWFRFDPSEANVFVPISLAMFATTHDAFMNAFITQKDASFPSHEYDGPFSLLAQRVQVEQYRRIKTCLGREWFHNHPSAMIRAARGMVFLREMSPGEFFQSCRELRQSVEAR</sequence>
<dbReference type="GO" id="GO:0006044">
    <property type="term" value="P:N-acetylglucosamine metabolic process"/>
    <property type="evidence" value="ECO:0007669"/>
    <property type="project" value="InterPro"/>
</dbReference>
<dbReference type="PANTHER" id="PTHR42892">
    <property type="entry name" value="GLUCOSAMINE-6-PHOSPHATE DEAMINASE-LIKE PROTEIN BT_0258-RELATED"/>
    <property type="match status" value="1"/>
</dbReference>
<accession>A0AAW6U1W0</accession>
<dbReference type="InterPro" id="IPR037171">
    <property type="entry name" value="NagB/RpiA_transferase-like"/>
</dbReference>
<dbReference type="InterPro" id="IPR018321">
    <property type="entry name" value="Glucosamine6P_isomerase_CS"/>
</dbReference>
<evidence type="ECO:0000313" key="1">
    <source>
        <dbReference type="EMBL" id="MDI6449203.1"/>
    </source>
</evidence>
<dbReference type="GO" id="GO:0004342">
    <property type="term" value="F:glucosamine-6-phosphate deaminase activity"/>
    <property type="evidence" value="ECO:0007669"/>
    <property type="project" value="InterPro"/>
</dbReference>
<dbReference type="EMBL" id="JASCXX010000009">
    <property type="protein sequence ID" value="MDI6449203.1"/>
    <property type="molecule type" value="Genomic_DNA"/>
</dbReference>
<keyword evidence="2" id="KW-1185">Reference proteome</keyword>
<protein>
    <recommendedName>
        <fullName evidence="3">Glucosamine-6-phosphate deaminase</fullName>
    </recommendedName>
</protein>
<gene>
    <name evidence="1" type="ORF">QJ522_09125</name>
</gene>
<organism evidence="1 2">
    <name type="scientific">Anaerobaca lacustris</name>
    <dbReference type="NCBI Taxonomy" id="3044600"/>
    <lineage>
        <taxon>Bacteria</taxon>
        <taxon>Pseudomonadati</taxon>
        <taxon>Planctomycetota</taxon>
        <taxon>Phycisphaerae</taxon>
        <taxon>Sedimentisphaerales</taxon>
        <taxon>Anaerobacaceae</taxon>
        <taxon>Anaerobaca</taxon>
    </lineage>
</organism>
<comment type="caution">
    <text evidence="1">The sequence shown here is derived from an EMBL/GenBank/DDBJ whole genome shotgun (WGS) entry which is preliminary data.</text>
</comment>
<dbReference type="SUPFAM" id="SSF102588">
    <property type="entry name" value="LmbE-like"/>
    <property type="match status" value="1"/>
</dbReference>
<evidence type="ECO:0000313" key="2">
    <source>
        <dbReference type="Proteomes" id="UP001431776"/>
    </source>
</evidence>